<accession>A0A4Q1R5C8</accession>
<dbReference type="SUPFAM" id="SSF51215">
    <property type="entry name" value="Regulatory protein AraC"/>
    <property type="match status" value="1"/>
</dbReference>
<proteinExistence type="predicted"/>
<comment type="caution">
    <text evidence="5">The sequence shown here is derived from an EMBL/GenBank/DDBJ whole genome shotgun (WGS) entry which is preliminary data.</text>
</comment>
<reference evidence="5 6" key="1">
    <citation type="submission" date="2019-01" db="EMBL/GenBank/DDBJ databases">
        <title>Draft genome sequences of the type strain Streptomyces sioyaensis DSM 40032 and its novel strain, TM32, a thermotolerant antibiotics-producing actinobacterium.</title>
        <authorList>
            <person name="Nakaew N."/>
            <person name="Lumyong S."/>
            <person name="Sloan W.T."/>
            <person name="Sungthong R."/>
        </authorList>
    </citation>
    <scope>NUCLEOTIDE SEQUENCE [LARGE SCALE GENOMIC DNA]</scope>
    <source>
        <strain evidence="5 6">DSM 40032</strain>
    </source>
</reference>
<evidence type="ECO:0000256" key="3">
    <source>
        <dbReference type="ARBA" id="ARBA00023163"/>
    </source>
</evidence>
<organism evidence="5 6">
    <name type="scientific">Streptomyces sioyaensis</name>
    <dbReference type="NCBI Taxonomy" id="67364"/>
    <lineage>
        <taxon>Bacteria</taxon>
        <taxon>Bacillati</taxon>
        <taxon>Actinomycetota</taxon>
        <taxon>Actinomycetes</taxon>
        <taxon>Kitasatosporales</taxon>
        <taxon>Streptomycetaceae</taxon>
        <taxon>Streptomyces</taxon>
    </lineage>
</organism>
<dbReference type="PANTHER" id="PTHR43280:SF32">
    <property type="entry name" value="TRANSCRIPTIONAL REGULATORY PROTEIN"/>
    <property type="match status" value="1"/>
</dbReference>
<evidence type="ECO:0000313" key="5">
    <source>
        <dbReference type="EMBL" id="RXS68588.1"/>
    </source>
</evidence>
<name>A0A4Q1R5C8_9ACTN</name>
<dbReference type="GO" id="GO:0043565">
    <property type="term" value="F:sequence-specific DNA binding"/>
    <property type="evidence" value="ECO:0007669"/>
    <property type="project" value="InterPro"/>
</dbReference>
<gene>
    <name evidence="5" type="ORF">EST54_08405</name>
</gene>
<dbReference type="PROSITE" id="PS01124">
    <property type="entry name" value="HTH_ARAC_FAMILY_2"/>
    <property type="match status" value="1"/>
</dbReference>
<dbReference type="Gene3D" id="1.10.10.60">
    <property type="entry name" value="Homeodomain-like"/>
    <property type="match status" value="1"/>
</dbReference>
<dbReference type="EMBL" id="SDIF01000016">
    <property type="protein sequence ID" value="RXS68588.1"/>
    <property type="molecule type" value="Genomic_DNA"/>
</dbReference>
<sequence>MVVSGQKRLLRRVHDGSSGRCSRRLPCVFMETSAPGRGIGVTGRPMVKAGHVSVIRQMTYQPAGSRAASVETMTFGRLRELNDGGTQRADFHVLAVIDAGPGSVTVDFHLHPLQDRSAVWIPPGAVHRWDDIAEVAGHLVLFVPTAPVTHTTRELVASPDLAAHWSIPDADRPFVDAARSHLLLEASAPPSDSSTELPEILLSALITRLHPPHAEARLTHPVFRLFRSSVEAHFRQHHDAGYYARALGYAPRTLSRAAQQATGRTAKAYIVERITLEAKRLLAHDRLTAARCADILGFSDASNFSVFFHKATGKRPGAWQTAVAAE</sequence>
<feature type="domain" description="HTH araC/xylS-type" evidence="4">
    <location>
        <begin position="224"/>
        <end position="322"/>
    </location>
</feature>
<dbReference type="SMART" id="SM00342">
    <property type="entry name" value="HTH_ARAC"/>
    <property type="match status" value="1"/>
</dbReference>
<dbReference type="Proteomes" id="UP000289482">
    <property type="component" value="Unassembled WGS sequence"/>
</dbReference>
<evidence type="ECO:0000259" key="4">
    <source>
        <dbReference type="PROSITE" id="PS01124"/>
    </source>
</evidence>
<keyword evidence="1" id="KW-0805">Transcription regulation</keyword>
<dbReference type="SUPFAM" id="SSF46689">
    <property type="entry name" value="Homeodomain-like"/>
    <property type="match status" value="1"/>
</dbReference>
<evidence type="ECO:0000313" key="6">
    <source>
        <dbReference type="Proteomes" id="UP000289482"/>
    </source>
</evidence>
<dbReference type="PANTHER" id="PTHR43280">
    <property type="entry name" value="ARAC-FAMILY TRANSCRIPTIONAL REGULATOR"/>
    <property type="match status" value="1"/>
</dbReference>
<evidence type="ECO:0000256" key="2">
    <source>
        <dbReference type="ARBA" id="ARBA00023125"/>
    </source>
</evidence>
<protein>
    <submittedName>
        <fullName evidence="5">AraC family transcriptional regulator</fullName>
    </submittedName>
</protein>
<dbReference type="Pfam" id="PF12833">
    <property type="entry name" value="HTH_18"/>
    <property type="match status" value="1"/>
</dbReference>
<dbReference type="GO" id="GO:0003700">
    <property type="term" value="F:DNA-binding transcription factor activity"/>
    <property type="evidence" value="ECO:0007669"/>
    <property type="project" value="InterPro"/>
</dbReference>
<dbReference type="InterPro" id="IPR037923">
    <property type="entry name" value="HTH-like"/>
</dbReference>
<dbReference type="AlphaFoldDB" id="A0A4Q1R5C8"/>
<keyword evidence="6" id="KW-1185">Reference proteome</keyword>
<keyword evidence="3" id="KW-0804">Transcription</keyword>
<keyword evidence="2" id="KW-0238">DNA-binding</keyword>
<dbReference type="InterPro" id="IPR009057">
    <property type="entry name" value="Homeodomain-like_sf"/>
</dbReference>
<dbReference type="InterPro" id="IPR018060">
    <property type="entry name" value="HTH_AraC"/>
</dbReference>
<evidence type="ECO:0000256" key="1">
    <source>
        <dbReference type="ARBA" id="ARBA00023015"/>
    </source>
</evidence>